<protein>
    <submittedName>
        <fullName evidence="2">Copper/iron-regulated glutamine amidotransferase</fullName>
    </submittedName>
</protein>
<dbReference type="Gene3D" id="3.40.50.880">
    <property type="match status" value="1"/>
</dbReference>
<dbReference type="PROSITE" id="PS51273">
    <property type="entry name" value="GATASE_TYPE_1"/>
    <property type="match status" value="1"/>
</dbReference>
<dbReference type="GO" id="GO:0005829">
    <property type="term" value="C:cytosol"/>
    <property type="evidence" value="ECO:0007669"/>
    <property type="project" value="TreeGrafter"/>
</dbReference>
<dbReference type="GeneID" id="26812721"/>
<dbReference type="AlphaFoldDB" id="A0A0L1IM57"/>
<proteinExistence type="predicted"/>
<evidence type="ECO:0000259" key="1">
    <source>
        <dbReference type="Pfam" id="PF00117"/>
    </source>
</evidence>
<dbReference type="PANTHER" id="PTHR42695:SF5">
    <property type="entry name" value="GLUTAMINE AMIDOTRANSFERASE YLR126C-RELATED"/>
    <property type="match status" value="1"/>
</dbReference>
<dbReference type="RefSeq" id="XP_015401181.1">
    <property type="nucleotide sequence ID" value="XM_015556173.1"/>
</dbReference>
<dbReference type="CDD" id="cd01741">
    <property type="entry name" value="GATase1_1"/>
    <property type="match status" value="1"/>
</dbReference>
<gene>
    <name evidence="2" type="ORF">ANOM_010917</name>
</gene>
<dbReference type="PANTHER" id="PTHR42695">
    <property type="entry name" value="GLUTAMINE AMIDOTRANSFERASE YLR126C-RELATED"/>
    <property type="match status" value="1"/>
</dbReference>
<dbReference type="OrthoDB" id="92161at2759"/>
<dbReference type="EMBL" id="JNOM01000652">
    <property type="protein sequence ID" value="KNG80258.1"/>
    <property type="molecule type" value="Genomic_DNA"/>
</dbReference>
<evidence type="ECO:0000313" key="2">
    <source>
        <dbReference type="EMBL" id="KNG80258.1"/>
    </source>
</evidence>
<dbReference type="InterPro" id="IPR017926">
    <property type="entry name" value="GATASE"/>
</dbReference>
<evidence type="ECO:0000313" key="3">
    <source>
        <dbReference type="Proteomes" id="UP000037505"/>
    </source>
</evidence>
<organism evidence="2 3">
    <name type="scientific">Aspergillus nomiae NRRL (strain ATCC 15546 / NRRL 13137 / CBS 260.88 / M93)</name>
    <dbReference type="NCBI Taxonomy" id="1509407"/>
    <lineage>
        <taxon>Eukaryota</taxon>
        <taxon>Fungi</taxon>
        <taxon>Dikarya</taxon>
        <taxon>Ascomycota</taxon>
        <taxon>Pezizomycotina</taxon>
        <taxon>Eurotiomycetes</taxon>
        <taxon>Eurotiomycetidae</taxon>
        <taxon>Eurotiales</taxon>
        <taxon>Aspergillaceae</taxon>
        <taxon>Aspergillus</taxon>
        <taxon>Aspergillus subgen. Circumdati</taxon>
    </lineage>
</organism>
<dbReference type="SUPFAM" id="SSF52317">
    <property type="entry name" value="Class I glutamine amidotransferase-like"/>
    <property type="match status" value="1"/>
</dbReference>
<dbReference type="InterPro" id="IPR044992">
    <property type="entry name" value="ChyE-like"/>
</dbReference>
<reference evidence="2 3" key="1">
    <citation type="submission" date="2014-06" db="EMBL/GenBank/DDBJ databases">
        <title>The Genome of the Aflatoxigenic Filamentous Fungus Aspergillus nomius.</title>
        <authorList>
            <person name="Moore M.G."/>
            <person name="Shannon B.M."/>
            <person name="Brian M.M."/>
        </authorList>
    </citation>
    <scope>NUCLEOTIDE SEQUENCE [LARGE SCALE GENOMIC DNA]</scope>
    <source>
        <strain evidence="2 3">NRRL 13137</strain>
    </source>
</reference>
<dbReference type="GO" id="GO:0016740">
    <property type="term" value="F:transferase activity"/>
    <property type="evidence" value="ECO:0007669"/>
    <property type="project" value="UniProtKB-KW"/>
</dbReference>
<comment type="caution">
    <text evidence="2">The sequence shown here is derived from an EMBL/GenBank/DDBJ whole genome shotgun (WGS) entry which is preliminary data.</text>
</comment>
<dbReference type="InterPro" id="IPR029062">
    <property type="entry name" value="Class_I_gatase-like"/>
</dbReference>
<keyword evidence="2" id="KW-0315">Glutamine amidotransferase</keyword>
<accession>A0A0L1IM57</accession>
<name>A0A0L1IM57_ASPN3</name>
<keyword evidence="2" id="KW-0808">Transferase</keyword>
<keyword evidence="3" id="KW-1185">Reference proteome</keyword>
<dbReference type="Pfam" id="PF00117">
    <property type="entry name" value="GATase"/>
    <property type="match status" value="1"/>
</dbReference>
<dbReference type="GO" id="GO:0005634">
    <property type="term" value="C:nucleus"/>
    <property type="evidence" value="ECO:0007669"/>
    <property type="project" value="TreeGrafter"/>
</dbReference>
<dbReference type="Proteomes" id="UP000037505">
    <property type="component" value="Unassembled WGS sequence"/>
</dbReference>
<sequence length="242" mass="26863">MSSPEPLRVAVLVNTPPNTDFWNDVRDSYHAAFETAAPDSQIDMYDPVFQGSFPNPQEYDLIVLSGGKADASSSEPWVLGVLEFLRKTAQESPKTKVLGICWGHQAISRAFGGEVRAVPTGPIAGLEDVKLTEAGKKFFACAADIHSYRLPEFHVREVAKPGLGFVHLAENHEMFVNQENTVLSFQAHPEVPAALAKKLLLEEDDVYNGNLSQEELEDHLRQLDQPTDGAKVLKRVIEWVRE</sequence>
<dbReference type="STRING" id="1509407.A0A0L1IM57"/>
<feature type="domain" description="Glutamine amidotransferase" evidence="1">
    <location>
        <begin position="57"/>
        <end position="201"/>
    </location>
</feature>